<accession>A0A1D2A454</accession>
<dbReference type="GO" id="GO:0016491">
    <property type="term" value="F:oxidoreductase activity"/>
    <property type="evidence" value="ECO:0007669"/>
    <property type="project" value="UniProtKB-KW"/>
</dbReference>
<dbReference type="PROSITE" id="PS51384">
    <property type="entry name" value="FAD_FR"/>
    <property type="match status" value="1"/>
</dbReference>
<feature type="transmembrane region" description="Helical" evidence="7">
    <location>
        <begin position="65"/>
        <end position="86"/>
    </location>
</feature>
<name>A0A1D2A454_AUXPR</name>
<dbReference type="InterPro" id="IPR013112">
    <property type="entry name" value="FAD-bd_8"/>
</dbReference>
<dbReference type="Pfam" id="PF08022">
    <property type="entry name" value="FAD_binding_8"/>
    <property type="match status" value="1"/>
</dbReference>
<dbReference type="PANTHER" id="PTHR11972">
    <property type="entry name" value="NADPH OXIDASE"/>
    <property type="match status" value="1"/>
</dbReference>
<feature type="transmembrane region" description="Helical" evidence="7">
    <location>
        <begin position="632"/>
        <end position="663"/>
    </location>
</feature>
<evidence type="ECO:0000256" key="2">
    <source>
        <dbReference type="ARBA" id="ARBA00022692"/>
    </source>
</evidence>
<feature type="transmembrane region" description="Helical" evidence="7">
    <location>
        <begin position="254"/>
        <end position="272"/>
    </location>
</feature>
<evidence type="ECO:0000256" key="4">
    <source>
        <dbReference type="ARBA" id="ARBA00023002"/>
    </source>
</evidence>
<proteinExistence type="predicted"/>
<evidence type="ECO:0000256" key="5">
    <source>
        <dbReference type="ARBA" id="ARBA00023136"/>
    </source>
</evidence>
<dbReference type="InterPro" id="IPR013130">
    <property type="entry name" value="Fe3_Rdtase_TM_dom"/>
</dbReference>
<evidence type="ECO:0000313" key="9">
    <source>
        <dbReference type="EMBL" id="JAT73733.1"/>
    </source>
</evidence>
<dbReference type="Pfam" id="PF01794">
    <property type="entry name" value="Ferric_reduct"/>
    <property type="match status" value="1"/>
</dbReference>
<evidence type="ECO:0000259" key="8">
    <source>
        <dbReference type="PROSITE" id="PS51384"/>
    </source>
</evidence>
<dbReference type="AlphaFoldDB" id="A0A1D2A454"/>
<dbReference type="EMBL" id="GDKF01004889">
    <property type="protein sequence ID" value="JAT73733.1"/>
    <property type="molecule type" value="Transcribed_RNA"/>
</dbReference>
<evidence type="ECO:0000256" key="7">
    <source>
        <dbReference type="SAM" id="Phobius"/>
    </source>
</evidence>
<feature type="transmembrane region" description="Helical" evidence="7">
    <location>
        <begin position="588"/>
        <end position="612"/>
    </location>
</feature>
<comment type="subcellular location">
    <subcellularLocation>
        <location evidence="1">Membrane</location>
        <topology evidence="1">Multi-pass membrane protein</topology>
    </subcellularLocation>
</comment>
<dbReference type="GO" id="GO:0005886">
    <property type="term" value="C:plasma membrane"/>
    <property type="evidence" value="ECO:0007669"/>
    <property type="project" value="TreeGrafter"/>
</dbReference>
<dbReference type="Gene3D" id="3.40.50.80">
    <property type="entry name" value="Nucleotide-binding domain of ferredoxin-NADP reductase (FNR) module"/>
    <property type="match status" value="1"/>
</dbReference>
<feature type="transmembrane region" description="Helical" evidence="7">
    <location>
        <begin position="9"/>
        <end position="31"/>
    </location>
</feature>
<feature type="region of interest" description="Disordered" evidence="6">
    <location>
        <begin position="811"/>
        <end position="832"/>
    </location>
</feature>
<keyword evidence="5 7" id="KW-0472">Membrane</keyword>
<feature type="domain" description="FAD-binding FR-type" evidence="8">
    <location>
        <begin position="322"/>
        <end position="432"/>
    </location>
</feature>
<evidence type="ECO:0000256" key="3">
    <source>
        <dbReference type="ARBA" id="ARBA00022989"/>
    </source>
</evidence>
<sequence>MALRIWTPIALQCSASAALIAMCVGLLTRWLKVPTAWTAALAVPYTYGKGQNVAAWTGANSQRTILLWGPLLLGALAMLASACIRAEPAPQWWRRSMLKVRRSLQYQLGPSKIWLRLTDGLSVLDLMLFCALFALNVAYFARALVLESNDLDASIAKGEVQEQSKSMLMLKEASTQFGQLMFIDLWLLFLPIPRSSFLKDLTGLDQQAMIRYHKFLGLWCFWVLALHGGMFYIYWGVSHEFWVEWKDWGTLDSINNLAGTLSFLCMCGLVLTARESFRRKSYEWFYRFHLVCFLGFMVLACMHYSGSWRYFTPGLLLWGVDLLQRASTSSANVAIHSVHLDEEKDVTTLVLQHARPGCPLGDIHLLVPAISRWAWHPFTIAASTPAQPSAPGTLTLHVKNEGTWTKRLADLLLARPDAAIRATLPQQVFPPHEPWTGDEAVAVVVGGIGVTAVMLSLRRMVERRAAGALATRRVAVLWAARHASEFLTLDAAVAAAAMSGDPWLTLELFQTQPSPVQECKLEAGLESGSRVSSLGKGLSKAGDGDDDSTEGSGALQQRTPPAPPKSGAWPLARPRAPRPLAPAHMGPLYLAALHILTFFGGFVGLMLGWSWLPEAQTALATKQVTKPFVTTISWRAGSLGITGFCVVGLGLPYILLVAPMMLWRSWASRPGRRSDTPRMQDLELTVLGPRRSLSHDMGSPHEAATPFQPCLLEGGKLVVPNGKASQLSVDILPGRPPILAALSALGAAHESVSVLVSGAAGVGGGEGPAHVPLGLPAKGDRRRLRNEGGPTMQFLGSSDCVPLPALVFPDPFMTHKTDTSSSGKPQPPSLRS</sequence>
<gene>
    <name evidence="9" type="ORF">g.59015</name>
</gene>
<evidence type="ECO:0000256" key="1">
    <source>
        <dbReference type="ARBA" id="ARBA00004141"/>
    </source>
</evidence>
<dbReference type="InterPro" id="IPR050369">
    <property type="entry name" value="RBOH/FRE"/>
</dbReference>
<keyword evidence="2 7" id="KW-0812">Transmembrane</keyword>
<feature type="transmembrane region" description="Helical" evidence="7">
    <location>
        <begin position="284"/>
        <end position="305"/>
    </location>
</feature>
<keyword evidence="3 7" id="KW-1133">Transmembrane helix</keyword>
<feature type="region of interest" description="Disordered" evidence="6">
    <location>
        <begin position="530"/>
        <end position="574"/>
    </location>
</feature>
<feature type="transmembrane region" description="Helical" evidence="7">
    <location>
        <begin position="121"/>
        <end position="141"/>
    </location>
</feature>
<reference evidence="9" key="1">
    <citation type="submission" date="2015-08" db="EMBL/GenBank/DDBJ databases">
        <authorList>
            <person name="Babu N.S."/>
            <person name="Beckwith C.J."/>
            <person name="Beseler K.G."/>
            <person name="Brison A."/>
            <person name="Carone J.V."/>
            <person name="Caskin T.P."/>
            <person name="Diamond M."/>
            <person name="Durham M.E."/>
            <person name="Foxe J.M."/>
            <person name="Go M."/>
            <person name="Henderson B.A."/>
            <person name="Jones I.B."/>
            <person name="McGettigan J.A."/>
            <person name="Micheletti S.J."/>
            <person name="Nasrallah M.E."/>
            <person name="Ortiz D."/>
            <person name="Piller C.R."/>
            <person name="Privatt S.R."/>
            <person name="Schneider S.L."/>
            <person name="Sharp S."/>
            <person name="Smith T.C."/>
            <person name="Stanton J.D."/>
            <person name="Ullery H.E."/>
            <person name="Wilson R.J."/>
            <person name="Serrano M.G."/>
            <person name="Buck G."/>
            <person name="Lee V."/>
            <person name="Wang Y."/>
            <person name="Carvalho R."/>
            <person name="Voegtly L."/>
            <person name="Shi R."/>
            <person name="Duckworth R."/>
            <person name="Johnson A."/>
            <person name="Loviza R."/>
            <person name="Walstead R."/>
            <person name="Shah Z."/>
            <person name="Kiflezghi M."/>
            <person name="Wade K."/>
            <person name="Ball S.L."/>
            <person name="Bradley K.W."/>
            <person name="Asai D.J."/>
            <person name="Bowman C.A."/>
            <person name="Russell D.A."/>
            <person name="Pope W.H."/>
            <person name="Jacobs-Sera D."/>
            <person name="Hendrix R.W."/>
            <person name="Hatfull G.F."/>
        </authorList>
    </citation>
    <scope>NUCLEOTIDE SEQUENCE</scope>
</reference>
<dbReference type="PANTHER" id="PTHR11972:SF69">
    <property type="entry name" value="FERRIC REDUCTION OXIDASE 6-RELATED"/>
    <property type="match status" value="1"/>
</dbReference>
<feature type="transmembrane region" description="Helical" evidence="7">
    <location>
        <begin position="215"/>
        <end position="234"/>
    </location>
</feature>
<dbReference type="InterPro" id="IPR017927">
    <property type="entry name" value="FAD-bd_FR_type"/>
</dbReference>
<keyword evidence="4" id="KW-0560">Oxidoreductase</keyword>
<protein>
    <recommendedName>
        <fullName evidence="8">FAD-binding FR-type domain-containing protein</fullName>
    </recommendedName>
</protein>
<evidence type="ECO:0000256" key="6">
    <source>
        <dbReference type="SAM" id="MobiDB-lite"/>
    </source>
</evidence>
<organism evidence="9">
    <name type="scientific">Auxenochlorella protothecoides</name>
    <name type="common">Green microalga</name>
    <name type="synonym">Chlorella protothecoides</name>
    <dbReference type="NCBI Taxonomy" id="3075"/>
    <lineage>
        <taxon>Eukaryota</taxon>
        <taxon>Viridiplantae</taxon>
        <taxon>Chlorophyta</taxon>
        <taxon>core chlorophytes</taxon>
        <taxon>Trebouxiophyceae</taxon>
        <taxon>Chlorellales</taxon>
        <taxon>Chlorellaceae</taxon>
        <taxon>Auxenochlorella</taxon>
    </lineage>
</organism>
<dbReference type="InterPro" id="IPR039261">
    <property type="entry name" value="FNR_nucleotide-bd"/>
</dbReference>